<protein>
    <submittedName>
        <fullName evidence="2">CHAT domain-containing protein</fullName>
    </submittedName>
</protein>
<sequence>MQVVGMEKTSRVVVRSTMRSIFGLLAALLLLLDSSLASISYEKVVACGIIQRSPILMEREFFGSDLLERPQASAWSTDDSKFIDVQSYHAQDQYFGHVRYFSLHDCGFESVGQLCRSSFDNVSYGVELNETKTFPVRRNPRENATNEETFEAKLFKCQGRFLSKSEWMKKAEYECGASPTHYSLGGQCGDQDKYLEIVFVCDQPKIKAVFEAGKEFLEGREDYFHKSQFATLRRLAEISEKLLEAHARNDTESYEKYSWEFKKVSSTVPDIVNDAHAVAHVISVEHKARKPSPDDPTHYESRERMFTYSKYYVRHIGIERSMELFHLALLLISNGSLDRKLGTGNPFSKTTIYTYRPLNRILSDGDFGKYDAENLYKDLPFSYNDLYKNLPKRLHFPELKERLVDYYVEYMRSHTLGIALEHLDFLKEPNAHARLAAMYEEIFKPGLINT</sequence>
<evidence type="ECO:0000313" key="2">
    <source>
        <dbReference type="WBParaSite" id="L893_g10603.t1"/>
    </source>
</evidence>
<dbReference type="Proteomes" id="UP000095287">
    <property type="component" value="Unplaced"/>
</dbReference>
<name>A0A1I7XXW7_9BILA</name>
<evidence type="ECO:0000313" key="1">
    <source>
        <dbReference type="Proteomes" id="UP000095287"/>
    </source>
</evidence>
<keyword evidence="1" id="KW-1185">Reference proteome</keyword>
<dbReference type="AlphaFoldDB" id="A0A1I7XXW7"/>
<reference evidence="2" key="1">
    <citation type="submission" date="2016-11" db="UniProtKB">
        <authorList>
            <consortium name="WormBaseParasite"/>
        </authorList>
    </citation>
    <scope>IDENTIFICATION</scope>
</reference>
<proteinExistence type="predicted"/>
<accession>A0A1I7XXW7</accession>
<dbReference type="WBParaSite" id="L893_g10603.t1">
    <property type="protein sequence ID" value="L893_g10603.t1"/>
    <property type="gene ID" value="L893_g10603"/>
</dbReference>
<organism evidence="1 2">
    <name type="scientific">Steinernema glaseri</name>
    <dbReference type="NCBI Taxonomy" id="37863"/>
    <lineage>
        <taxon>Eukaryota</taxon>
        <taxon>Metazoa</taxon>
        <taxon>Ecdysozoa</taxon>
        <taxon>Nematoda</taxon>
        <taxon>Chromadorea</taxon>
        <taxon>Rhabditida</taxon>
        <taxon>Tylenchina</taxon>
        <taxon>Panagrolaimomorpha</taxon>
        <taxon>Strongyloidoidea</taxon>
        <taxon>Steinernematidae</taxon>
        <taxon>Steinernema</taxon>
    </lineage>
</organism>